<sequence>MLLKWYEYVVTMKDGYCEKNLKDRLCSSLQCYWGQRPGSSATSWIVCNVLDLLQHPGSSMVAEAWRIDKDDEEKRAYDDPTVSSKKRKCPSSSKSSKKGLDSVMLDSVARPFAKVAWFRVVLDETREPVSIAKITVVISPNCTKGACLQKERKRSKKQEVTMVIISLWILEEQVNCTYKG</sequence>
<accession>A0A0L9VKL4</accession>
<evidence type="ECO:0000313" key="2">
    <source>
        <dbReference type="EMBL" id="KOM55274.1"/>
    </source>
</evidence>
<name>A0A0L9VKL4_PHAAN</name>
<organism evidence="2 3">
    <name type="scientific">Phaseolus angularis</name>
    <name type="common">Azuki bean</name>
    <name type="synonym">Vigna angularis</name>
    <dbReference type="NCBI Taxonomy" id="3914"/>
    <lineage>
        <taxon>Eukaryota</taxon>
        <taxon>Viridiplantae</taxon>
        <taxon>Streptophyta</taxon>
        <taxon>Embryophyta</taxon>
        <taxon>Tracheophyta</taxon>
        <taxon>Spermatophyta</taxon>
        <taxon>Magnoliopsida</taxon>
        <taxon>eudicotyledons</taxon>
        <taxon>Gunneridae</taxon>
        <taxon>Pentapetalae</taxon>
        <taxon>rosids</taxon>
        <taxon>fabids</taxon>
        <taxon>Fabales</taxon>
        <taxon>Fabaceae</taxon>
        <taxon>Papilionoideae</taxon>
        <taxon>50 kb inversion clade</taxon>
        <taxon>NPAAA clade</taxon>
        <taxon>indigoferoid/millettioid clade</taxon>
        <taxon>Phaseoleae</taxon>
        <taxon>Vigna</taxon>
    </lineage>
</organism>
<evidence type="ECO:0000313" key="3">
    <source>
        <dbReference type="Proteomes" id="UP000053144"/>
    </source>
</evidence>
<dbReference type="Gramene" id="KOM55274">
    <property type="protein sequence ID" value="KOM55274"/>
    <property type="gene ID" value="LR48_Vigan10g116600"/>
</dbReference>
<dbReference type="STRING" id="3914.A0A0L9VKL4"/>
<dbReference type="Proteomes" id="UP000053144">
    <property type="component" value="Chromosome 10"/>
</dbReference>
<gene>
    <name evidence="2" type="ORF">LR48_Vigan10g116600</name>
</gene>
<dbReference type="EMBL" id="CM003380">
    <property type="protein sequence ID" value="KOM55274.1"/>
    <property type="molecule type" value="Genomic_DNA"/>
</dbReference>
<evidence type="ECO:0000256" key="1">
    <source>
        <dbReference type="SAM" id="MobiDB-lite"/>
    </source>
</evidence>
<proteinExistence type="predicted"/>
<feature type="region of interest" description="Disordered" evidence="1">
    <location>
        <begin position="76"/>
        <end position="98"/>
    </location>
</feature>
<reference evidence="3" key="1">
    <citation type="journal article" date="2015" name="Proc. Natl. Acad. Sci. U.S.A.">
        <title>Genome sequencing of adzuki bean (Vigna angularis) provides insight into high starch and low fat accumulation and domestication.</title>
        <authorList>
            <person name="Yang K."/>
            <person name="Tian Z."/>
            <person name="Chen C."/>
            <person name="Luo L."/>
            <person name="Zhao B."/>
            <person name="Wang Z."/>
            <person name="Yu L."/>
            <person name="Li Y."/>
            <person name="Sun Y."/>
            <person name="Li W."/>
            <person name="Chen Y."/>
            <person name="Li Y."/>
            <person name="Zhang Y."/>
            <person name="Ai D."/>
            <person name="Zhao J."/>
            <person name="Shang C."/>
            <person name="Ma Y."/>
            <person name="Wu B."/>
            <person name="Wang M."/>
            <person name="Gao L."/>
            <person name="Sun D."/>
            <person name="Zhang P."/>
            <person name="Guo F."/>
            <person name="Wang W."/>
            <person name="Li Y."/>
            <person name="Wang J."/>
            <person name="Varshney R.K."/>
            <person name="Wang J."/>
            <person name="Ling H.Q."/>
            <person name="Wan P."/>
        </authorList>
    </citation>
    <scope>NUCLEOTIDE SEQUENCE</scope>
    <source>
        <strain evidence="3">cv. Jingnong 6</strain>
    </source>
</reference>
<protein>
    <submittedName>
        <fullName evidence="2">Uncharacterized protein</fullName>
    </submittedName>
</protein>
<dbReference type="AlphaFoldDB" id="A0A0L9VKL4"/>